<feature type="compositionally biased region" description="Basic residues" evidence="1">
    <location>
        <begin position="351"/>
        <end position="363"/>
    </location>
</feature>
<comment type="caution">
    <text evidence="3">The sequence shown here is derived from an EMBL/GenBank/DDBJ whole genome shotgun (WGS) entry which is preliminary data.</text>
</comment>
<sequence>MTKYQIFVSSTYEDLKEERSQVIKAILEMGHIPVGMEMFSAADEEQWKIITRQIDETDYYVVVVGSRYGSIADGVSYTEKEYDYAVSKGVPALGFLVDPSVEPLAKNTDKEEEKIAALAKFKAKVKQRPVGFWKSADDLHGKVSIALMKAFNTTPRIGWSRATGVAGPEVTQELSRLSKENAVLRNQLSVAQNIEVIDRRAHLQGRIDTLKSVDREILIRERGKKTWDIRVERTLFQIFSQLAPEMMVEISERSASTFLAIMNKPNADVELSPKAPVPENHVRLLFADLACLDLVEPSKKKHQVADKESYWSLTQEGNDVLKLHRATRLEAEAVSKSDKVPQQDQGAAVPPKKRSNAKKKSPS</sequence>
<feature type="domain" description="DUF4062" evidence="2">
    <location>
        <begin position="5"/>
        <end position="85"/>
    </location>
</feature>
<evidence type="ECO:0000259" key="2">
    <source>
        <dbReference type="Pfam" id="PF13271"/>
    </source>
</evidence>
<evidence type="ECO:0000313" key="3">
    <source>
        <dbReference type="EMBL" id="GGA83463.1"/>
    </source>
</evidence>
<reference evidence="4" key="1">
    <citation type="journal article" date="2019" name="Int. J. Syst. Evol. Microbiol.">
        <title>The Global Catalogue of Microorganisms (GCM) 10K type strain sequencing project: providing services to taxonomists for standard genome sequencing and annotation.</title>
        <authorList>
            <consortium name="The Broad Institute Genomics Platform"/>
            <consortium name="The Broad Institute Genome Sequencing Center for Infectious Disease"/>
            <person name="Wu L."/>
            <person name="Ma J."/>
        </authorList>
    </citation>
    <scope>NUCLEOTIDE SEQUENCE [LARGE SCALE GENOMIC DNA]</scope>
    <source>
        <strain evidence="4">CGMCC 1.15905</strain>
    </source>
</reference>
<dbReference type="RefSeq" id="WP_188664176.1">
    <property type="nucleotide sequence ID" value="NZ_BMKC01000003.1"/>
</dbReference>
<name>A0ABQ1HP86_9GAMM</name>
<protein>
    <recommendedName>
        <fullName evidence="2">DUF4062 domain-containing protein</fullName>
    </recommendedName>
</protein>
<evidence type="ECO:0000256" key="1">
    <source>
        <dbReference type="SAM" id="MobiDB-lite"/>
    </source>
</evidence>
<proteinExistence type="predicted"/>
<dbReference type="Pfam" id="PF13271">
    <property type="entry name" value="DUF4062"/>
    <property type="match status" value="1"/>
</dbReference>
<dbReference type="Proteomes" id="UP000623419">
    <property type="component" value="Unassembled WGS sequence"/>
</dbReference>
<keyword evidence="4" id="KW-1185">Reference proteome</keyword>
<evidence type="ECO:0000313" key="4">
    <source>
        <dbReference type="Proteomes" id="UP000623419"/>
    </source>
</evidence>
<feature type="compositionally biased region" description="Basic and acidic residues" evidence="1">
    <location>
        <begin position="332"/>
        <end position="341"/>
    </location>
</feature>
<dbReference type="EMBL" id="BMKC01000003">
    <property type="protein sequence ID" value="GGA83463.1"/>
    <property type="molecule type" value="Genomic_DNA"/>
</dbReference>
<gene>
    <name evidence="3" type="ORF">GCM10011521_22280</name>
</gene>
<feature type="region of interest" description="Disordered" evidence="1">
    <location>
        <begin position="332"/>
        <end position="363"/>
    </location>
</feature>
<accession>A0ABQ1HP86</accession>
<dbReference type="InterPro" id="IPR025139">
    <property type="entry name" value="DUF4062"/>
</dbReference>
<organism evidence="3 4">
    <name type="scientific">Arenimonas soli</name>
    <dbReference type="NCBI Taxonomy" id="2269504"/>
    <lineage>
        <taxon>Bacteria</taxon>
        <taxon>Pseudomonadati</taxon>
        <taxon>Pseudomonadota</taxon>
        <taxon>Gammaproteobacteria</taxon>
        <taxon>Lysobacterales</taxon>
        <taxon>Lysobacteraceae</taxon>
        <taxon>Arenimonas</taxon>
    </lineage>
</organism>